<proteinExistence type="predicted"/>
<reference evidence="3 4" key="2">
    <citation type="submission" date="2017-09" db="EMBL/GenBank/DDBJ databases">
        <authorList>
            <person name="Lee N."/>
            <person name="Cho B.-K."/>
        </authorList>
    </citation>
    <scope>NUCLEOTIDE SEQUENCE [LARGE SCALE GENOMIC DNA]</scope>
    <source>
        <strain evidence="3 4">ATCC 27467</strain>
    </source>
</reference>
<name>A0A5P2UXT5_9ACTN</name>
<dbReference type="Proteomes" id="UP000634660">
    <property type="component" value="Unassembled WGS sequence"/>
</dbReference>
<dbReference type="KEGG" id="ssub:CP968_32070"/>
<sequence length="77" mass="7615">MQGLETAHLGRSAGGLVVPAAGADISSRAVCTTDLQKEHAVGTHSKPSPDPSTGTPPPGNTDGKVPPPPPPTGTRGK</sequence>
<evidence type="ECO:0000256" key="1">
    <source>
        <dbReference type="SAM" id="MobiDB-lite"/>
    </source>
</evidence>
<protein>
    <submittedName>
        <fullName evidence="3">Uncharacterized protein</fullName>
    </submittedName>
</protein>
<gene>
    <name evidence="3" type="ORF">CP968_32070</name>
    <name evidence="2" type="ORF">GCM10010371_67460</name>
</gene>
<dbReference type="Proteomes" id="UP000326831">
    <property type="component" value="Chromosome"/>
</dbReference>
<feature type="region of interest" description="Disordered" evidence="1">
    <location>
        <begin position="34"/>
        <end position="77"/>
    </location>
</feature>
<keyword evidence="4" id="KW-1185">Reference proteome</keyword>
<dbReference type="EMBL" id="CP023701">
    <property type="protein sequence ID" value="QEU82294.1"/>
    <property type="molecule type" value="Genomic_DNA"/>
</dbReference>
<evidence type="ECO:0000313" key="2">
    <source>
        <dbReference type="EMBL" id="GGZ98218.1"/>
    </source>
</evidence>
<reference evidence="2" key="3">
    <citation type="submission" date="2020-09" db="EMBL/GenBank/DDBJ databases">
        <authorList>
            <person name="Sun Q."/>
            <person name="Ohkuma M."/>
        </authorList>
    </citation>
    <scope>NUCLEOTIDE SEQUENCE</scope>
    <source>
        <strain evidence="2">JCM 4834</strain>
    </source>
</reference>
<feature type="compositionally biased region" description="Pro residues" evidence="1">
    <location>
        <begin position="48"/>
        <end position="77"/>
    </location>
</feature>
<accession>A0A5P2UXT5</accession>
<evidence type="ECO:0000313" key="4">
    <source>
        <dbReference type="Proteomes" id="UP000326831"/>
    </source>
</evidence>
<evidence type="ECO:0000313" key="3">
    <source>
        <dbReference type="EMBL" id="QEU82294.1"/>
    </source>
</evidence>
<organism evidence="3 4">
    <name type="scientific">Streptomyces subrutilus</name>
    <dbReference type="NCBI Taxonomy" id="36818"/>
    <lineage>
        <taxon>Bacteria</taxon>
        <taxon>Bacillati</taxon>
        <taxon>Actinomycetota</taxon>
        <taxon>Actinomycetes</taxon>
        <taxon>Kitasatosporales</taxon>
        <taxon>Streptomycetaceae</taxon>
        <taxon>Streptomyces</taxon>
    </lineage>
</organism>
<reference evidence="2" key="1">
    <citation type="journal article" date="2014" name="Int. J. Syst. Evol. Microbiol.">
        <title>Complete genome sequence of Corynebacterium casei LMG S-19264T (=DSM 44701T), isolated from a smear-ripened cheese.</title>
        <authorList>
            <consortium name="US DOE Joint Genome Institute (JGI-PGF)"/>
            <person name="Walter F."/>
            <person name="Albersmeier A."/>
            <person name="Kalinowski J."/>
            <person name="Ruckert C."/>
        </authorList>
    </citation>
    <scope>NUCLEOTIDE SEQUENCE</scope>
    <source>
        <strain evidence="2">JCM 4834</strain>
    </source>
</reference>
<dbReference type="AlphaFoldDB" id="A0A5P2UXT5"/>
<dbReference type="EMBL" id="BMVX01000047">
    <property type="protein sequence ID" value="GGZ98218.1"/>
    <property type="molecule type" value="Genomic_DNA"/>
</dbReference>